<dbReference type="InterPro" id="IPR011763">
    <property type="entry name" value="COA_CT_C"/>
</dbReference>
<dbReference type="Proteomes" id="UP000614601">
    <property type="component" value="Unassembled WGS sequence"/>
</dbReference>
<evidence type="ECO:0000256" key="6">
    <source>
        <dbReference type="ARBA" id="ARBA00042797"/>
    </source>
</evidence>
<dbReference type="GO" id="GO:0004658">
    <property type="term" value="F:propionyl-CoA carboxylase activity"/>
    <property type="evidence" value="ECO:0007669"/>
    <property type="project" value="UniProtKB-EC"/>
</dbReference>
<keyword evidence="12" id="KW-1185">Reference proteome</keyword>
<evidence type="ECO:0000256" key="1">
    <source>
        <dbReference type="ARBA" id="ARBA00005060"/>
    </source>
</evidence>
<comment type="catalytic activity">
    <reaction evidence="8">
        <text>propanoyl-CoA + hydrogencarbonate + ATP = (S)-methylmalonyl-CoA + ADP + phosphate + H(+)</text>
        <dbReference type="Rhea" id="RHEA:23720"/>
        <dbReference type="ChEBI" id="CHEBI:15378"/>
        <dbReference type="ChEBI" id="CHEBI:17544"/>
        <dbReference type="ChEBI" id="CHEBI:30616"/>
        <dbReference type="ChEBI" id="CHEBI:43474"/>
        <dbReference type="ChEBI" id="CHEBI:57327"/>
        <dbReference type="ChEBI" id="CHEBI:57392"/>
        <dbReference type="ChEBI" id="CHEBI:456216"/>
        <dbReference type="EC" id="6.4.1.3"/>
    </reaction>
    <physiologicalReaction direction="left-to-right" evidence="8">
        <dbReference type="Rhea" id="RHEA:23721"/>
    </physiologicalReaction>
</comment>
<evidence type="ECO:0000256" key="2">
    <source>
        <dbReference type="ARBA" id="ARBA00006102"/>
    </source>
</evidence>
<feature type="domain" description="CoA carboxyltransferase N-terminal" evidence="9">
    <location>
        <begin position="36"/>
        <end position="292"/>
    </location>
</feature>
<dbReference type="GO" id="GO:0005739">
    <property type="term" value="C:mitochondrion"/>
    <property type="evidence" value="ECO:0007669"/>
    <property type="project" value="TreeGrafter"/>
</dbReference>
<evidence type="ECO:0000313" key="12">
    <source>
        <dbReference type="Proteomes" id="UP000614601"/>
    </source>
</evidence>
<dbReference type="SUPFAM" id="SSF52096">
    <property type="entry name" value="ClpP/crotonase"/>
    <property type="match status" value="2"/>
</dbReference>
<dbReference type="EMBL" id="CAJFDH010000006">
    <property type="protein sequence ID" value="CAD5228858.1"/>
    <property type="molecule type" value="Genomic_DNA"/>
</dbReference>
<evidence type="ECO:0000259" key="10">
    <source>
        <dbReference type="PROSITE" id="PS50989"/>
    </source>
</evidence>
<name>A0A811LL74_9BILA</name>
<dbReference type="PANTHER" id="PTHR43842:SF2">
    <property type="entry name" value="PROPIONYL-COA CARBOXYLASE BETA CHAIN, MITOCHONDRIAL"/>
    <property type="match status" value="1"/>
</dbReference>
<dbReference type="InterPro" id="IPR011762">
    <property type="entry name" value="COA_CT_N"/>
</dbReference>
<evidence type="ECO:0000256" key="4">
    <source>
        <dbReference type="ARBA" id="ARBA00038567"/>
    </source>
</evidence>
<gene>
    <name evidence="11" type="ORF">BOKJ2_LOCUS12917</name>
</gene>
<dbReference type="InterPro" id="IPR034733">
    <property type="entry name" value="AcCoA_carboxyl_beta"/>
</dbReference>
<evidence type="ECO:0000256" key="5">
    <source>
        <dbReference type="ARBA" id="ARBA00041138"/>
    </source>
</evidence>
<reference evidence="11" key="1">
    <citation type="submission" date="2020-09" db="EMBL/GenBank/DDBJ databases">
        <authorList>
            <person name="Kikuchi T."/>
        </authorList>
    </citation>
    <scope>NUCLEOTIDE SEQUENCE</scope>
    <source>
        <strain evidence="11">SH1</strain>
    </source>
</reference>
<protein>
    <recommendedName>
        <fullName evidence="5">Propionyl-CoA carboxylase beta chain, mitochondrial</fullName>
        <ecNumber evidence="3">6.4.1.3</ecNumber>
    </recommendedName>
    <alternativeName>
        <fullName evidence="6">Propanoyl-CoA:carbon dioxide ligase subunit beta</fullName>
    </alternativeName>
</protein>
<evidence type="ECO:0000256" key="7">
    <source>
        <dbReference type="ARBA" id="ARBA00048208"/>
    </source>
</evidence>
<dbReference type="Proteomes" id="UP000783686">
    <property type="component" value="Unassembled WGS sequence"/>
</dbReference>
<evidence type="ECO:0000259" key="9">
    <source>
        <dbReference type="PROSITE" id="PS50980"/>
    </source>
</evidence>
<evidence type="ECO:0000256" key="8">
    <source>
        <dbReference type="ARBA" id="ARBA00049495"/>
    </source>
</evidence>
<comment type="subunit">
    <text evidence="4">The holoenzyme is a dodecamer composed of 6 PCCA/alpha subunits and 6 PCCB/beta subunits.</text>
</comment>
<dbReference type="Pfam" id="PF01039">
    <property type="entry name" value="Carboxyl_trans"/>
    <property type="match status" value="1"/>
</dbReference>
<proteinExistence type="inferred from homology"/>
<sequence length="542" mass="59637">MLSKRVLNVYSKVFLSSTRHSTSSPSSYVPDSTNFALKVQKRIGETRTQAELGGGKARIDAQHKKGKLTARERIHVLLDPGTFREYDQFVEHTCTDFNMQKEKYPGDSVVTGHGKISGRTVYVFSQDFTVFGGSFSMANAKKVVKIMEQAMLTGCPVIGLNDSGGARIQEGVDSLAGYAYVFKKNIEASGIIPQISMIMGPCAGGAVYSPALTDFTFMVRDTSYLFITGPDVVKAVTNETVTQEDLGGAKVHTKVSGVAHGAFDNDIEALLNLRKFMNFLPLNNQEQAPICKCDDPWDRDVPNLDTIVPLDSMKAYDMKEVVLSLVDEADFFEIQPDYAKNILCGFGRFNGQTVGIVGNNPKFAAGCLDINSATKAARFVRTCDAFNIPILTLVDVPGFLPGTSQEYDGIIRHGAKILYAYGEATVPMITVITRKAYGGAYDVMASKHLGADINYCWPTAEVAVMGAKGAVSILYRRDVENQAKHERDYIDHFSNPFPAATRGFIDDIIEPRTTRRKICQDLELLRSKKVVKKNRKHGNIPL</sequence>
<comment type="catalytic activity">
    <reaction evidence="7">
        <text>butanoyl-CoA + hydrogencarbonate + ATP = (2S)-ethylmalonyl-CoA + ADP + phosphate + H(+)</text>
        <dbReference type="Rhea" id="RHEA:59520"/>
        <dbReference type="ChEBI" id="CHEBI:15378"/>
        <dbReference type="ChEBI" id="CHEBI:17544"/>
        <dbReference type="ChEBI" id="CHEBI:30616"/>
        <dbReference type="ChEBI" id="CHEBI:43474"/>
        <dbReference type="ChEBI" id="CHEBI:57371"/>
        <dbReference type="ChEBI" id="CHEBI:60909"/>
        <dbReference type="ChEBI" id="CHEBI:456216"/>
    </reaction>
    <physiologicalReaction direction="left-to-right" evidence="7">
        <dbReference type="Rhea" id="RHEA:59521"/>
    </physiologicalReaction>
</comment>
<dbReference type="EC" id="6.4.1.3" evidence="3"/>
<accession>A0A811LL74</accession>
<comment type="similarity">
    <text evidence="2">Belongs to the AccD/PCCB family.</text>
</comment>
<dbReference type="Gene3D" id="3.90.226.10">
    <property type="entry name" value="2-enoyl-CoA Hydratase, Chain A, domain 1"/>
    <property type="match status" value="2"/>
</dbReference>
<dbReference type="PROSITE" id="PS50980">
    <property type="entry name" value="COA_CT_NTER"/>
    <property type="match status" value="1"/>
</dbReference>
<dbReference type="AlphaFoldDB" id="A0A811LL74"/>
<dbReference type="FunFam" id="3.90.226.10:FF:000017">
    <property type="entry name" value="Propionyl-CoA carboxylase subunit beta 5"/>
    <property type="match status" value="1"/>
</dbReference>
<dbReference type="PROSITE" id="PS50989">
    <property type="entry name" value="COA_CT_CTER"/>
    <property type="match status" value="1"/>
</dbReference>
<evidence type="ECO:0000313" key="11">
    <source>
        <dbReference type="EMBL" id="CAD5228858.1"/>
    </source>
</evidence>
<evidence type="ECO:0000256" key="3">
    <source>
        <dbReference type="ARBA" id="ARBA00013050"/>
    </source>
</evidence>
<comment type="caution">
    <text evidence="11">The sequence shown here is derived from an EMBL/GenBank/DDBJ whole genome shotgun (WGS) entry which is preliminary data.</text>
</comment>
<comment type="pathway">
    <text evidence="1">Metabolic intermediate metabolism; propanoyl-CoA degradation; succinyl-CoA from propanoyl-CoA: step 1/3.</text>
</comment>
<dbReference type="InterPro" id="IPR029045">
    <property type="entry name" value="ClpP/crotonase-like_dom_sf"/>
</dbReference>
<dbReference type="InterPro" id="IPR051047">
    <property type="entry name" value="AccD/PCCB"/>
</dbReference>
<dbReference type="EMBL" id="CAJFCW020000006">
    <property type="protein sequence ID" value="CAG9125153.1"/>
    <property type="molecule type" value="Genomic_DNA"/>
</dbReference>
<dbReference type="PANTHER" id="PTHR43842">
    <property type="entry name" value="PROPIONYL-COA CARBOXYLASE BETA CHAIN"/>
    <property type="match status" value="1"/>
</dbReference>
<dbReference type="GO" id="GO:0009062">
    <property type="term" value="P:fatty acid catabolic process"/>
    <property type="evidence" value="ECO:0007669"/>
    <property type="project" value="UniProtKB-ARBA"/>
</dbReference>
<feature type="domain" description="CoA carboxyltransferase C-terminal" evidence="10">
    <location>
        <begin position="296"/>
        <end position="537"/>
    </location>
</feature>
<dbReference type="FunFam" id="3.90.226.10:FF:000016">
    <property type="entry name" value="Propionyl-CoA carboxylase, beta subunit"/>
    <property type="match status" value="1"/>
</dbReference>
<dbReference type="OrthoDB" id="439921at2759"/>
<organism evidence="11 12">
    <name type="scientific">Bursaphelenchus okinawaensis</name>
    <dbReference type="NCBI Taxonomy" id="465554"/>
    <lineage>
        <taxon>Eukaryota</taxon>
        <taxon>Metazoa</taxon>
        <taxon>Ecdysozoa</taxon>
        <taxon>Nematoda</taxon>
        <taxon>Chromadorea</taxon>
        <taxon>Rhabditida</taxon>
        <taxon>Tylenchina</taxon>
        <taxon>Tylenchomorpha</taxon>
        <taxon>Aphelenchoidea</taxon>
        <taxon>Aphelenchoididae</taxon>
        <taxon>Bursaphelenchus</taxon>
    </lineage>
</organism>